<sequence>MRKVSGWAAHAPGAAVTPWDFERRKPQDKDIAVRVRYCGV</sequence>
<comment type="caution">
    <text evidence="1">The sequence shown here is derived from an EMBL/GenBank/DDBJ whole genome shotgun (WGS) entry which is preliminary data.</text>
</comment>
<organism evidence="1 2">
    <name type="scientific">Streptomyces rhizosphaericus</name>
    <dbReference type="NCBI Taxonomy" id="114699"/>
    <lineage>
        <taxon>Bacteria</taxon>
        <taxon>Bacillati</taxon>
        <taxon>Actinomycetota</taxon>
        <taxon>Actinomycetes</taxon>
        <taxon>Kitasatosporales</taxon>
        <taxon>Streptomycetaceae</taxon>
        <taxon>Streptomyces</taxon>
        <taxon>Streptomyces violaceusniger group</taxon>
    </lineage>
</organism>
<dbReference type="Proteomes" id="UP001500418">
    <property type="component" value="Unassembled WGS sequence"/>
</dbReference>
<dbReference type="EMBL" id="BAAAID010000113">
    <property type="protein sequence ID" value="GAA0958965.1"/>
    <property type="molecule type" value="Genomic_DNA"/>
</dbReference>
<evidence type="ECO:0000313" key="2">
    <source>
        <dbReference type="Proteomes" id="UP001500418"/>
    </source>
</evidence>
<accession>A0ABN1RKR4</accession>
<dbReference type="InterPro" id="IPR011032">
    <property type="entry name" value="GroES-like_sf"/>
</dbReference>
<name>A0ABN1RKR4_9ACTN</name>
<gene>
    <name evidence="1" type="ORF">GCM10009575_091120</name>
</gene>
<dbReference type="SUPFAM" id="SSF50129">
    <property type="entry name" value="GroES-like"/>
    <property type="match status" value="1"/>
</dbReference>
<protein>
    <recommendedName>
        <fullName evidence="3">Alcohol dehydrogenase</fullName>
    </recommendedName>
</protein>
<evidence type="ECO:0008006" key="3">
    <source>
        <dbReference type="Google" id="ProtNLM"/>
    </source>
</evidence>
<dbReference type="Gene3D" id="3.90.180.10">
    <property type="entry name" value="Medium-chain alcohol dehydrogenases, catalytic domain"/>
    <property type="match status" value="1"/>
</dbReference>
<proteinExistence type="predicted"/>
<keyword evidence="2" id="KW-1185">Reference proteome</keyword>
<evidence type="ECO:0000313" key="1">
    <source>
        <dbReference type="EMBL" id="GAA0958965.1"/>
    </source>
</evidence>
<reference evidence="2" key="1">
    <citation type="journal article" date="2019" name="Int. J. Syst. Evol. Microbiol.">
        <title>The Global Catalogue of Microorganisms (GCM) 10K type strain sequencing project: providing services to taxonomists for standard genome sequencing and annotation.</title>
        <authorList>
            <consortium name="The Broad Institute Genomics Platform"/>
            <consortium name="The Broad Institute Genome Sequencing Center for Infectious Disease"/>
            <person name="Wu L."/>
            <person name="Ma J."/>
        </authorList>
    </citation>
    <scope>NUCLEOTIDE SEQUENCE [LARGE SCALE GENOMIC DNA]</scope>
    <source>
        <strain evidence="2">JCM 11444</strain>
    </source>
</reference>